<evidence type="ECO:0000259" key="1">
    <source>
        <dbReference type="Pfam" id="PF14491"/>
    </source>
</evidence>
<dbReference type="InterPro" id="IPR029492">
    <property type="entry name" value="DUF4435"/>
</dbReference>
<comment type="caution">
    <text evidence="2">The sequence shown here is derived from an EMBL/GenBank/DDBJ whole genome shotgun (WGS) entry which is preliminary data.</text>
</comment>
<name>A0A133QN83_9BACT</name>
<dbReference type="eggNOG" id="COG1123">
    <property type="taxonomic scope" value="Bacteria"/>
</dbReference>
<dbReference type="EMBL" id="LRQG01000010">
    <property type="protein sequence ID" value="KXA44326.1"/>
    <property type="molecule type" value="Genomic_DNA"/>
</dbReference>
<evidence type="ECO:0000313" key="2">
    <source>
        <dbReference type="EMBL" id="KXA44326.1"/>
    </source>
</evidence>
<reference evidence="3" key="1">
    <citation type="submission" date="2016-01" db="EMBL/GenBank/DDBJ databases">
        <authorList>
            <person name="Mitreva M."/>
            <person name="Pepin K.H."/>
            <person name="Mihindukulasuriya K.A."/>
            <person name="Fulton R."/>
            <person name="Fronick C."/>
            <person name="O'Laughlin M."/>
            <person name="Miner T."/>
            <person name="Herter B."/>
            <person name="Rosa B.A."/>
            <person name="Cordes M."/>
            <person name="Tomlinson C."/>
            <person name="Wollam A."/>
            <person name="Palsikar V.B."/>
            <person name="Mardis E.R."/>
            <person name="Wilson R.K."/>
        </authorList>
    </citation>
    <scope>NUCLEOTIDE SEQUENCE [LARGE SCALE GENOMIC DNA]</scope>
    <source>
        <strain evidence="3">MJR7716</strain>
    </source>
</reference>
<sequence length="351" mass="41274">MKNGRNKAMGNRLKDNLSSDYIHAANKLNSLNARTKIVAYVESYDDIFFWRTVLSGFENEKLYFEVMLPSRQNLTKGKKSVLMNLLTKKVGENMIACVDADYDYLLQNTTAVSRDVTQNPYVFHTYAYAIENLQCYARGLHDVAVAVTLNDQPIFDFENYLREYSEAIFPLFVWSIWFYRNGIYGRFTITDFNRVIDIGKFSLEDPYRNIHNLRRKVSRKIIQFHKDYPDAKESYLAVKDDIKRMGVTPQTTYLYIQGHHLFDNVVVPAMKKVCDKLIHEREQEIWRNARHALQRKNELSSYEHSMEEIIPMLRRSFGYMNAEPFLEIKRDLAHFLASSSFSQQRELKTEG</sequence>
<dbReference type="STRING" id="28128.HMPREF3226_00243"/>
<keyword evidence="3" id="KW-1185">Reference proteome</keyword>
<dbReference type="Pfam" id="PF14491">
    <property type="entry name" value="DUF4435"/>
    <property type="match status" value="1"/>
</dbReference>
<accession>A0A133QN83</accession>
<dbReference type="Proteomes" id="UP000070533">
    <property type="component" value="Unassembled WGS sequence"/>
</dbReference>
<feature type="domain" description="DUF4435" evidence="1">
    <location>
        <begin position="36"/>
        <end position="279"/>
    </location>
</feature>
<dbReference type="PATRIC" id="fig|28128.5.peg.243"/>
<dbReference type="AlphaFoldDB" id="A0A133QN83"/>
<protein>
    <recommendedName>
        <fullName evidence="1">DUF4435 domain-containing protein</fullName>
    </recommendedName>
</protein>
<organism evidence="2 3">
    <name type="scientific">Prevotella corporis</name>
    <dbReference type="NCBI Taxonomy" id="28128"/>
    <lineage>
        <taxon>Bacteria</taxon>
        <taxon>Pseudomonadati</taxon>
        <taxon>Bacteroidota</taxon>
        <taxon>Bacteroidia</taxon>
        <taxon>Bacteroidales</taxon>
        <taxon>Prevotellaceae</taxon>
        <taxon>Prevotella</taxon>
    </lineage>
</organism>
<evidence type="ECO:0000313" key="3">
    <source>
        <dbReference type="Proteomes" id="UP000070533"/>
    </source>
</evidence>
<proteinExistence type="predicted"/>
<gene>
    <name evidence="2" type="ORF">HMPREF3226_00243</name>
</gene>